<dbReference type="AlphaFoldDB" id="A0A9N9WB15"/>
<dbReference type="InterPro" id="IPR005828">
    <property type="entry name" value="MFS_sugar_transport-like"/>
</dbReference>
<comment type="subcellular location">
    <subcellularLocation>
        <location evidence="1">Membrane</location>
        <topology evidence="1">Multi-pass membrane protein</topology>
    </subcellularLocation>
</comment>
<dbReference type="InterPro" id="IPR020846">
    <property type="entry name" value="MFS_dom"/>
</dbReference>
<dbReference type="InterPro" id="IPR036259">
    <property type="entry name" value="MFS_trans_sf"/>
</dbReference>
<organism evidence="7 8">
    <name type="scientific">Clonostachys solani</name>
    <dbReference type="NCBI Taxonomy" id="160281"/>
    <lineage>
        <taxon>Eukaryota</taxon>
        <taxon>Fungi</taxon>
        <taxon>Dikarya</taxon>
        <taxon>Ascomycota</taxon>
        <taxon>Pezizomycotina</taxon>
        <taxon>Sordariomycetes</taxon>
        <taxon>Hypocreomycetidae</taxon>
        <taxon>Hypocreales</taxon>
        <taxon>Bionectriaceae</taxon>
        <taxon>Clonostachys</taxon>
    </lineage>
</organism>
<accession>A0A9N9WB15</accession>
<keyword evidence="4 5" id="KW-0472">Membrane</keyword>
<proteinExistence type="predicted"/>
<dbReference type="OrthoDB" id="8120565at2759"/>
<evidence type="ECO:0000259" key="6">
    <source>
        <dbReference type="PROSITE" id="PS50850"/>
    </source>
</evidence>
<gene>
    <name evidence="7" type="ORF">CSOL1703_00011017</name>
</gene>
<dbReference type="PROSITE" id="PS50850">
    <property type="entry name" value="MFS"/>
    <property type="match status" value="1"/>
</dbReference>
<keyword evidence="2 5" id="KW-0812">Transmembrane</keyword>
<protein>
    <recommendedName>
        <fullName evidence="6">Major facilitator superfamily (MFS) profile domain-containing protein</fullName>
    </recommendedName>
</protein>
<dbReference type="EMBL" id="CABFOC020000011">
    <property type="protein sequence ID" value="CAH0045271.1"/>
    <property type="molecule type" value="Genomic_DNA"/>
</dbReference>
<evidence type="ECO:0000256" key="2">
    <source>
        <dbReference type="ARBA" id="ARBA00022692"/>
    </source>
</evidence>
<dbReference type="GO" id="GO:0022857">
    <property type="term" value="F:transmembrane transporter activity"/>
    <property type="evidence" value="ECO:0007669"/>
    <property type="project" value="InterPro"/>
</dbReference>
<evidence type="ECO:0000256" key="3">
    <source>
        <dbReference type="ARBA" id="ARBA00022989"/>
    </source>
</evidence>
<keyword evidence="3 5" id="KW-1133">Transmembrane helix</keyword>
<evidence type="ECO:0000256" key="5">
    <source>
        <dbReference type="SAM" id="Phobius"/>
    </source>
</evidence>
<dbReference type="Gene3D" id="1.20.1250.20">
    <property type="entry name" value="MFS general substrate transporter like domains"/>
    <property type="match status" value="1"/>
</dbReference>
<evidence type="ECO:0000256" key="4">
    <source>
        <dbReference type="ARBA" id="ARBA00023136"/>
    </source>
</evidence>
<dbReference type="Proteomes" id="UP000775872">
    <property type="component" value="Unassembled WGS sequence"/>
</dbReference>
<evidence type="ECO:0000256" key="1">
    <source>
        <dbReference type="ARBA" id="ARBA00004141"/>
    </source>
</evidence>
<keyword evidence="8" id="KW-1185">Reference proteome</keyword>
<evidence type="ECO:0000313" key="8">
    <source>
        <dbReference type="Proteomes" id="UP000775872"/>
    </source>
</evidence>
<name>A0A9N9WB15_9HYPO</name>
<dbReference type="Pfam" id="PF00083">
    <property type="entry name" value="Sugar_tr"/>
    <property type="match status" value="1"/>
</dbReference>
<reference evidence="8" key="1">
    <citation type="submission" date="2019-06" db="EMBL/GenBank/DDBJ databases">
        <authorList>
            <person name="Broberg M."/>
        </authorList>
    </citation>
    <scope>NUCLEOTIDE SEQUENCE [LARGE SCALE GENOMIC DNA]</scope>
</reference>
<evidence type="ECO:0000313" key="7">
    <source>
        <dbReference type="EMBL" id="CAH0045271.1"/>
    </source>
</evidence>
<feature type="transmembrane region" description="Helical" evidence="5">
    <location>
        <begin position="12"/>
        <end position="31"/>
    </location>
</feature>
<dbReference type="GO" id="GO:0016020">
    <property type="term" value="C:membrane"/>
    <property type="evidence" value="ECO:0007669"/>
    <property type="project" value="UniProtKB-SubCell"/>
</dbReference>
<reference evidence="7 8" key="2">
    <citation type="submission" date="2021-10" db="EMBL/GenBank/DDBJ databases">
        <authorList>
            <person name="Piombo E."/>
        </authorList>
    </citation>
    <scope>NUCLEOTIDE SEQUENCE [LARGE SCALE GENOMIC DNA]</scope>
</reference>
<comment type="caution">
    <text evidence="7">The sequence shown here is derived from an EMBL/GenBank/DDBJ whole genome shotgun (WGS) entry which is preliminary data.</text>
</comment>
<feature type="domain" description="Major facilitator superfamily (MFS) profile" evidence="6">
    <location>
        <begin position="1"/>
        <end position="35"/>
    </location>
</feature>
<sequence>MQATMGTAGYGMFFMFGSFCVIMTLFTWLFIPETKGLSRERMDEFFDSSTPKADPEISEELDRSICEVEAGKN</sequence>